<dbReference type="EMBL" id="PDET01000002">
    <property type="protein sequence ID" value="PRD17019.1"/>
    <property type="molecule type" value="Genomic_DNA"/>
</dbReference>
<accession>A0A2S9IGY0</accession>
<gene>
    <name evidence="1" type="ORF">CQW29_05030</name>
</gene>
<dbReference type="AlphaFoldDB" id="A0A2S9IGY0"/>
<dbReference type="Proteomes" id="UP000239181">
    <property type="component" value="Unassembled WGS sequence"/>
</dbReference>
<evidence type="ECO:0000313" key="1">
    <source>
        <dbReference type="EMBL" id="PRD17019.1"/>
    </source>
</evidence>
<reference evidence="1 2" key="1">
    <citation type="submission" date="2017-10" db="EMBL/GenBank/DDBJ databases">
        <title>Draft genome of two endophytic bacteria isolated from 'guarana' Paullinia cupana (Mart.) Ducke.</title>
        <authorList>
            <person name="Siqueira K.A."/>
            <person name="Liotti R.G."/>
            <person name="Mendes T.A."/>
            <person name="Soares M.A."/>
        </authorList>
    </citation>
    <scope>NUCLEOTIDE SEQUENCE [LARGE SCALE GENOMIC DNA]</scope>
    <source>
        <strain evidence="1 2">342</strain>
    </source>
</reference>
<evidence type="ECO:0000313" key="2">
    <source>
        <dbReference type="Proteomes" id="UP000239181"/>
    </source>
</evidence>
<name>A0A2S9IGY0_9GAMM</name>
<organism evidence="1 2">
    <name type="scientific">Pantoea coffeiphila</name>
    <dbReference type="NCBI Taxonomy" id="1465635"/>
    <lineage>
        <taxon>Bacteria</taxon>
        <taxon>Pseudomonadati</taxon>
        <taxon>Pseudomonadota</taxon>
        <taxon>Gammaproteobacteria</taxon>
        <taxon>Enterobacterales</taxon>
        <taxon>Erwiniaceae</taxon>
        <taxon>Pantoea</taxon>
    </lineage>
</organism>
<protein>
    <submittedName>
        <fullName evidence="1">Uncharacterized protein</fullName>
    </submittedName>
</protein>
<proteinExistence type="predicted"/>
<comment type="caution">
    <text evidence="1">The sequence shown here is derived from an EMBL/GenBank/DDBJ whole genome shotgun (WGS) entry which is preliminary data.</text>
</comment>
<sequence>MLAVELPYSGSDPMSFLQRNIFYMLLNYNVLKRSGIFKIFRKVWSIPGETSTTQTIILCTRWQVKRFVTFGLYYDCLMI</sequence>
<keyword evidence="2" id="KW-1185">Reference proteome</keyword>